<accession>A0AAD1XBR9</accession>
<comment type="caution">
    <text evidence="2">The sequence shown here is derived from an EMBL/GenBank/DDBJ whole genome shotgun (WGS) entry which is preliminary data.</text>
</comment>
<evidence type="ECO:0000313" key="3">
    <source>
        <dbReference type="Proteomes" id="UP001295684"/>
    </source>
</evidence>
<protein>
    <submittedName>
        <fullName evidence="2">Uncharacterized protein</fullName>
    </submittedName>
</protein>
<name>A0AAD1XBR9_EUPCR</name>
<dbReference type="AlphaFoldDB" id="A0AAD1XBR9"/>
<proteinExistence type="predicted"/>
<organism evidence="2 3">
    <name type="scientific">Euplotes crassus</name>
    <dbReference type="NCBI Taxonomy" id="5936"/>
    <lineage>
        <taxon>Eukaryota</taxon>
        <taxon>Sar</taxon>
        <taxon>Alveolata</taxon>
        <taxon>Ciliophora</taxon>
        <taxon>Intramacronucleata</taxon>
        <taxon>Spirotrichea</taxon>
        <taxon>Hypotrichia</taxon>
        <taxon>Euplotida</taxon>
        <taxon>Euplotidae</taxon>
        <taxon>Moneuplotes</taxon>
    </lineage>
</organism>
<feature type="compositionally biased region" description="Polar residues" evidence="1">
    <location>
        <begin position="216"/>
        <end position="237"/>
    </location>
</feature>
<feature type="compositionally biased region" description="Basic and acidic residues" evidence="1">
    <location>
        <begin position="166"/>
        <end position="189"/>
    </location>
</feature>
<evidence type="ECO:0000313" key="2">
    <source>
        <dbReference type="EMBL" id="CAI2365131.1"/>
    </source>
</evidence>
<dbReference type="Proteomes" id="UP001295684">
    <property type="component" value="Unassembled WGS sequence"/>
</dbReference>
<gene>
    <name evidence="2" type="ORF">ECRASSUSDP1_LOCUS6481</name>
</gene>
<evidence type="ECO:0000256" key="1">
    <source>
        <dbReference type="SAM" id="MobiDB-lite"/>
    </source>
</evidence>
<feature type="region of interest" description="Disordered" evidence="1">
    <location>
        <begin position="157"/>
        <end position="268"/>
    </location>
</feature>
<feature type="compositionally biased region" description="Acidic residues" evidence="1">
    <location>
        <begin position="247"/>
        <end position="258"/>
    </location>
</feature>
<keyword evidence="3" id="KW-1185">Reference proteome</keyword>
<sequence>MEESKTDMDDYLQTQSDKKLVNTPTKSYAMTTDYEFGRLSINHQANERDEYLKQRLERIKVMRDFDQSKDIHEYDYTDVKRRGDGIIYRNRPQNYYTKYQPNSLNEEEEVEKTNKLGLSRYLKLLSEEKIKDNNVSPEDLDALKRLSRKYRDSLHYQEGDELEEREENKRSEIDNSVEREPKEETKEYITETPENYKYPSPDSKNDTFKRYLPFSDSPSNVSSFRKSNFKPTKSNKITPKRVHYEESAEEDPSEEGPSEDPRFMPTQTRDLGETTKFDVRSPADTILHQMEQTEREDFLETIDNYNESKAYYLDDGTLYFTNGPFYKEEMHSRVERHHKELIRNPDKLTNLVPGFYNVSGGYHKSREERNQEFIDQAYYDVCIRGYLRNRKRYRTSYPIYGENLHEPRSSNRVILHDPQNIRGGTKMYSNITQKEVEESFA</sequence>
<dbReference type="EMBL" id="CAMPGE010006282">
    <property type="protein sequence ID" value="CAI2365131.1"/>
    <property type="molecule type" value="Genomic_DNA"/>
</dbReference>
<reference evidence="2" key="1">
    <citation type="submission" date="2023-07" db="EMBL/GenBank/DDBJ databases">
        <authorList>
            <consortium name="AG Swart"/>
            <person name="Singh M."/>
            <person name="Singh A."/>
            <person name="Seah K."/>
            <person name="Emmerich C."/>
        </authorList>
    </citation>
    <scope>NUCLEOTIDE SEQUENCE</scope>
    <source>
        <strain evidence="2">DP1</strain>
    </source>
</reference>